<dbReference type="InterPro" id="IPR014030">
    <property type="entry name" value="Ketoacyl_synth_N"/>
</dbReference>
<evidence type="ECO:0000256" key="4">
    <source>
        <dbReference type="ARBA" id="ARBA00023315"/>
    </source>
</evidence>
<accession>A0ABT0K4W5</accession>
<dbReference type="PROSITE" id="PS00606">
    <property type="entry name" value="KS3_1"/>
    <property type="match status" value="1"/>
</dbReference>
<dbReference type="Pfam" id="PF00698">
    <property type="entry name" value="Acyl_transf_1"/>
    <property type="match status" value="1"/>
</dbReference>
<dbReference type="PROSITE" id="PS52019">
    <property type="entry name" value="PKS_MFAS_DH"/>
    <property type="match status" value="1"/>
</dbReference>
<dbReference type="PROSITE" id="PS52004">
    <property type="entry name" value="KS3_2"/>
    <property type="match status" value="1"/>
</dbReference>
<dbReference type="EMBL" id="JALKFT010000047">
    <property type="protein sequence ID" value="MCK9878836.1"/>
    <property type="molecule type" value="Genomic_DNA"/>
</dbReference>
<feature type="compositionally biased region" description="Basic and acidic residues" evidence="6">
    <location>
        <begin position="936"/>
        <end position="945"/>
    </location>
</feature>
<dbReference type="PROSITE" id="PS00012">
    <property type="entry name" value="PHOSPHOPANTETHEINE"/>
    <property type="match status" value="1"/>
</dbReference>
<dbReference type="InterPro" id="IPR001227">
    <property type="entry name" value="Ac_transferase_dom_sf"/>
</dbReference>
<dbReference type="Pfam" id="PF08659">
    <property type="entry name" value="KR"/>
    <property type="match status" value="1"/>
</dbReference>
<comment type="caution">
    <text evidence="10">The sequence shown here is derived from an EMBL/GenBank/DDBJ whole genome shotgun (WGS) entry which is preliminary data.</text>
</comment>
<feature type="region of interest" description="Disordered" evidence="6">
    <location>
        <begin position="73"/>
        <end position="97"/>
    </location>
</feature>
<protein>
    <submittedName>
        <fullName evidence="10">SDR family NAD(P)-dependent oxidoreductase</fullName>
    </submittedName>
</protein>
<dbReference type="InterPro" id="IPR014031">
    <property type="entry name" value="Ketoacyl_synth_C"/>
</dbReference>
<dbReference type="InterPro" id="IPR050091">
    <property type="entry name" value="PKS_NRPS_Biosynth_Enz"/>
</dbReference>
<dbReference type="SMART" id="SM00823">
    <property type="entry name" value="PKS_PP"/>
    <property type="match status" value="1"/>
</dbReference>
<dbReference type="InterPro" id="IPR042104">
    <property type="entry name" value="PKS_dehydratase_sf"/>
</dbReference>
<dbReference type="PROSITE" id="PS50075">
    <property type="entry name" value="CARRIER"/>
    <property type="match status" value="1"/>
</dbReference>
<dbReference type="InterPro" id="IPR020806">
    <property type="entry name" value="PKS_PP-bd"/>
</dbReference>
<proteinExistence type="predicted"/>
<organism evidence="10 11">
    <name type="scientific">Frankia umida</name>
    <dbReference type="NCBI Taxonomy" id="573489"/>
    <lineage>
        <taxon>Bacteria</taxon>
        <taxon>Bacillati</taxon>
        <taxon>Actinomycetota</taxon>
        <taxon>Actinomycetes</taxon>
        <taxon>Frankiales</taxon>
        <taxon>Frankiaceae</taxon>
        <taxon>Frankia</taxon>
    </lineage>
</organism>
<feature type="region of interest" description="C-terminal hotdog fold" evidence="5">
    <location>
        <begin position="1079"/>
        <end position="1217"/>
    </location>
</feature>
<evidence type="ECO:0000313" key="11">
    <source>
        <dbReference type="Proteomes" id="UP001201873"/>
    </source>
</evidence>
<dbReference type="InterPro" id="IPR020807">
    <property type="entry name" value="PKS_DH"/>
</dbReference>
<dbReference type="Gene3D" id="3.40.366.10">
    <property type="entry name" value="Malonyl-Coenzyme A Acyl Carrier Protein, domain 2"/>
    <property type="match status" value="1"/>
</dbReference>
<dbReference type="CDD" id="cd00833">
    <property type="entry name" value="PKS"/>
    <property type="match status" value="1"/>
</dbReference>
<dbReference type="InterPro" id="IPR016036">
    <property type="entry name" value="Malonyl_transacylase_ACP-bd"/>
</dbReference>
<feature type="region of interest" description="Disordered" evidence="6">
    <location>
        <begin position="921"/>
        <end position="952"/>
    </location>
</feature>
<dbReference type="PANTHER" id="PTHR43775">
    <property type="entry name" value="FATTY ACID SYNTHASE"/>
    <property type="match status" value="1"/>
</dbReference>
<dbReference type="SUPFAM" id="SSF53901">
    <property type="entry name" value="Thiolase-like"/>
    <property type="match status" value="1"/>
</dbReference>
<dbReference type="SMART" id="SM01294">
    <property type="entry name" value="PKS_PP_betabranch"/>
    <property type="match status" value="1"/>
</dbReference>
<dbReference type="SUPFAM" id="SSF52151">
    <property type="entry name" value="FabD/lysophospholipase-like"/>
    <property type="match status" value="1"/>
</dbReference>
<dbReference type="Pfam" id="PF14765">
    <property type="entry name" value="PS-DH"/>
    <property type="match status" value="1"/>
</dbReference>
<dbReference type="InterPro" id="IPR016035">
    <property type="entry name" value="Acyl_Trfase/lysoPLipase"/>
</dbReference>
<dbReference type="SMART" id="SM00825">
    <property type="entry name" value="PKS_KS"/>
    <property type="match status" value="1"/>
</dbReference>
<sequence>MLRETVRTEHQLPDTTRHDAPDGSDDLTARLLLEKYEPIAVVGMGVRFPGGSDSPQDFEEFLRAGRSGVSPLPTDRWDVDAFTPSQPNERGKIQTTGGGFLDQIDRFDAAFFNISPKEAQFIDPQQRLVLETAWHALEHANLDPTPLRRGNGGVYIGASSIDYALELDSLPYEALDGHLAAGITAFPLSGRLSYFLGWRGPSVSVDTACSSSLSALHMAVEGLRRRECDVALCGGVNALHHPRIMVMFSHGQMLAADGQCKTFDDAADGYVRAEGCGMLVLKRLSDAERDGNTILAVVRGTAIGQDGDSAGLTVPNGPAQELVIRRALAAARLTPGDIQYVEAHGTGTPLGDPIELAAINDVFTDSHTQDTPLWVASVKTNLGHMEPASGIVGVIKTVLQLQAGTIYPHLNLRHPSARIPWDSYPVRVPTTCVPWPDGTRRAVVNSFGFAGTIAAAVLEQAKAPAPHPTAASADPAPAAVSEPDRSLTALFTLSARNPASLQRQASRYQRFLADNPDVDPARISYTSNIGRAHFPHRLAGVVRNRSDLDRLLASALSVENSSARSRPRKISFLFSGQGSQYAGMGAGLYRRFGEFRRWVDECDELFARHRPESVRDLLLGADGAADLIDRTAYTQPALFTLEYALAQLWTSWGVRPNVLIGHSVGEVTAAAVAGIFDLPDAVALVAARSRLMQSVRAPGGMCAVHAPVEQVEPLLDGRLGLSIAAVNAPGQCVVSGARDQLADMTARLRERGVRVDPLAVSHAFHSPLMAEVSDEFLASLANVSFHEPRVPVISNVTGGLARFAEIGTADYWVRHIAQPVQFMAGLRTAERRGQHIFVEVGPSAALTALARQCLPGDGHLWVASMRRRSDDVDAILRALTDLYTAGVAVSWQGVHRGQELPRVDLPGYEFHRRRYWLPVAGGATPAPQGGSHHPLLGREEPRRPDAPAGSHEFAADYSADQPAYLSDHPGPDGNSVVPAGVYVELILALQDAVLGHSRATIHDLRLHEPLPLSRDEAVTIRTRLTRRADGCLDVEVVSGPAGEPRLHASALVDQAGPITEGPSGPAAALLARAERPGGILESADGDDIYTDLTSVGRPYGKRFRLVTDVRRQANGMIIGELANRPSTAVEHLPPEVVEAMTQIAGALHVDGPVLAPISFGQVRLLRKPRADRLRVLASLTPDDAAGCSADMVLLDGDTPVAELIGTELRPIKNNSPFTHRLEWVHEPTPTAGPPVVAPRHVLLLGGWPTDRPATPNATAAGTRRGIDQLVAQAAEHDIRVTPLTDVEGLAAALDGPAVTDVCWHWHGEPEVASADRLRAQCERNYSELLQLVATLTGTAASPPPRLWLVTTRAQWLPDDQPGTGEQLAAATLWGFGHVLLNENPRYRTTLVDLTDDHDLADLLAGWREPEAGEFQLAFRGGRRYVRRLLADREPDLTDDMPVKTPTPAPPEPARPTSRPDPAIPVRPDRVYLVTGGLGGLGLATARMLVDQGATRLVLASRGGQPATEAAGILDELSARAEVHIVRADLGSTQDVQRIAEQVTRVGAPLGGIVHAAGSAGTSHVTTMTWEMIDDQLRASVYGGWLLHELGRQYPELDFFCVHSSIAAVVGGATQAHYAAGFAFLDGLVTWRARQGLPGLTVNWGAWSRVGMSARLTGNLGAELQRSGIRYFSPVRALRTLRQLLGSPVPVTQRIVGEFDWQRHVAQSLLTNALYSRLVSADAGSASGGYDLTALLAKPSAGRREAIGELVLGSIAAAMHLDEDEEVEPSAEFVALGLDSLMALEVRKTLEAALRIALPATLTFDHPTPTRLAEFLDGQLAPQAQADRGHPVEAGR</sequence>
<keyword evidence="11" id="KW-1185">Reference proteome</keyword>
<evidence type="ECO:0000256" key="2">
    <source>
        <dbReference type="ARBA" id="ARBA00022553"/>
    </source>
</evidence>
<dbReference type="InterPro" id="IPR057326">
    <property type="entry name" value="KR_dom"/>
</dbReference>
<dbReference type="Pfam" id="PF00550">
    <property type="entry name" value="PP-binding"/>
    <property type="match status" value="1"/>
</dbReference>
<evidence type="ECO:0000259" key="9">
    <source>
        <dbReference type="PROSITE" id="PS52019"/>
    </source>
</evidence>
<feature type="compositionally biased region" description="Basic and acidic residues" evidence="6">
    <location>
        <begin position="1"/>
        <end position="21"/>
    </location>
</feature>
<dbReference type="SUPFAM" id="SSF51735">
    <property type="entry name" value="NAD(P)-binding Rossmann-fold domains"/>
    <property type="match status" value="2"/>
</dbReference>
<dbReference type="SUPFAM" id="SSF47336">
    <property type="entry name" value="ACP-like"/>
    <property type="match status" value="1"/>
</dbReference>
<dbReference type="Gene3D" id="3.30.70.3290">
    <property type="match status" value="1"/>
</dbReference>
<dbReference type="InterPro" id="IPR049552">
    <property type="entry name" value="PKS_DH_N"/>
</dbReference>
<keyword evidence="2" id="KW-0597">Phosphoprotein</keyword>
<evidence type="ECO:0000313" key="10">
    <source>
        <dbReference type="EMBL" id="MCK9878836.1"/>
    </source>
</evidence>
<dbReference type="InterPro" id="IPR036736">
    <property type="entry name" value="ACP-like_sf"/>
</dbReference>
<feature type="region of interest" description="Disordered" evidence="6">
    <location>
        <begin position="1"/>
        <end position="25"/>
    </location>
</feature>
<keyword evidence="1" id="KW-0596">Phosphopantetheine</keyword>
<evidence type="ECO:0000259" key="7">
    <source>
        <dbReference type="PROSITE" id="PS50075"/>
    </source>
</evidence>
<dbReference type="Pfam" id="PF00109">
    <property type="entry name" value="ketoacyl-synt"/>
    <property type="match status" value="1"/>
</dbReference>
<dbReference type="Pfam" id="PF02801">
    <property type="entry name" value="Ketoacyl-synt_C"/>
    <property type="match status" value="1"/>
</dbReference>
<dbReference type="InterPro" id="IPR049900">
    <property type="entry name" value="PKS_mFAS_DH"/>
</dbReference>
<feature type="compositionally biased region" description="Pro residues" evidence="6">
    <location>
        <begin position="1444"/>
        <end position="1453"/>
    </location>
</feature>
<dbReference type="InterPro" id="IPR014043">
    <property type="entry name" value="Acyl_transferase_dom"/>
</dbReference>
<feature type="domain" description="PKS/mFAS DH" evidence="9">
    <location>
        <begin position="933"/>
        <end position="1217"/>
    </location>
</feature>
<feature type="region of interest" description="N-terminal hotdog fold" evidence="5">
    <location>
        <begin position="933"/>
        <end position="1059"/>
    </location>
</feature>
<dbReference type="InterPro" id="IPR013968">
    <property type="entry name" value="PKS_KR"/>
</dbReference>
<dbReference type="Gene3D" id="1.10.1200.10">
    <property type="entry name" value="ACP-like"/>
    <property type="match status" value="1"/>
</dbReference>
<keyword evidence="3" id="KW-0808">Transferase</keyword>
<dbReference type="Pfam" id="PF22621">
    <property type="entry name" value="CurL-like_PKS_C"/>
    <property type="match status" value="1"/>
</dbReference>
<evidence type="ECO:0000256" key="5">
    <source>
        <dbReference type="PROSITE-ProRule" id="PRU01363"/>
    </source>
</evidence>
<name>A0ABT0K4W5_9ACTN</name>
<dbReference type="RefSeq" id="WP_248826902.1">
    <property type="nucleotide sequence ID" value="NZ_JALKFT010000047.1"/>
</dbReference>
<dbReference type="InterPro" id="IPR009081">
    <property type="entry name" value="PP-bd_ACP"/>
</dbReference>
<evidence type="ECO:0000259" key="8">
    <source>
        <dbReference type="PROSITE" id="PS52004"/>
    </source>
</evidence>
<dbReference type="SMART" id="SM00827">
    <property type="entry name" value="PKS_AT"/>
    <property type="match status" value="1"/>
</dbReference>
<reference evidence="10 11" key="1">
    <citation type="submission" date="2022-04" db="EMBL/GenBank/DDBJ databases">
        <title>Genome diversity in the genus Frankia.</title>
        <authorList>
            <person name="Carlos-Shanley C."/>
            <person name="Hahn D."/>
        </authorList>
    </citation>
    <scope>NUCLEOTIDE SEQUENCE [LARGE SCALE GENOMIC DNA]</scope>
    <source>
        <strain evidence="10 11">Ag45/Mut15</strain>
    </source>
</reference>
<dbReference type="SUPFAM" id="SSF55048">
    <property type="entry name" value="Probable ACP-binding domain of malonyl-CoA ACP transacylase"/>
    <property type="match status" value="1"/>
</dbReference>
<evidence type="ECO:0000256" key="1">
    <source>
        <dbReference type="ARBA" id="ARBA00022450"/>
    </source>
</evidence>
<dbReference type="Pfam" id="PF21089">
    <property type="entry name" value="PKS_DH_N"/>
    <property type="match status" value="1"/>
</dbReference>
<feature type="domain" description="Carrier" evidence="7">
    <location>
        <begin position="1744"/>
        <end position="1819"/>
    </location>
</feature>
<feature type="domain" description="Ketosynthase family 3 (KS3)" evidence="8">
    <location>
        <begin position="36"/>
        <end position="460"/>
    </location>
</feature>
<dbReference type="InterPro" id="IPR016039">
    <property type="entry name" value="Thiolase-like"/>
</dbReference>
<dbReference type="Gene3D" id="3.10.129.110">
    <property type="entry name" value="Polyketide synthase dehydratase"/>
    <property type="match status" value="1"/>
</dbReference>
<dbReference type="InterPro" id="IPR006162">
    <property type="entry name" value="Ppantetheine_attach_site"/>
</dbReference>
<comment type="caution">
    <text evidence="5">Lacks conserved residue(s) required for the propagation of feature annotation.</text>
</comment>
<feature type="region of interest" description="Disordered" evidence="6">
    <location>
        <begin position="1435"/>
        <end position="1465"/>
    </location>
</feature>
<dbReference type="SMART" id="SM00822">
    <property type="entry name" value="PKS_KR"/>
    <property type="match status" value="1"/>
</dbReference>
<gene>
    <name evidence="10" type="ORF">MXD59_24260</name>
</gene>
<keyword evidence="4" id="KW-0012">Acyltransferase</keyword>
<dbReference type="PANTHER" id="PTHR43775:SF51">
    <property type="entry name" value="INACTIVE PHENOLPHTHIOCEROL SYNTHESIS POLYKETIDE SYNTHASE TYPE I PKS1-RELATED"/>
    <property type="match status" value="1"/>
</dbReference>
<dbReference type="InterPro" id="IPR018201">
    <property type="entry name" value="Ketoacyl_synth_AS"/>
</dbReference>
<dbReference type="InterPro" id="IPR036291">
    <property type="entry name" value="NAD(P)-bd_dom_sf"/>
</dbReference>
<dbReference type="Gene3D" id="3.40.47.10">
    <property type="match status" value="1"/>
</dbReference>
<dbReference type="Gene3D" id="3.40.50.720">
    <property type="entry name" value="NAD(P)-binding Rossmann-like Domain"/>
    <property type="match status" value="1"/>
</dbReference>
<dbReference type="SMART" id="SM00826">
    <property type="entry name" value="PKS_DH"/>
    <property type="match status" value="1"/>
</dbReference>
<evidence type="ECO:0000256" key="3">
    <source>
        <dbReference type="ARBA" id="ARBA00022679"/>
    </source>
</evidence>
<dbReference type="InterPro" id="IPR049551">
    <property type="entry name" value="PKS_DH_C"/>
</dbReference>
<evidence type="ECO:0000256" key="6">
    <source>
        <dbReference type="SAM" id="MobiDB-lite"/>
    </source>
</evidence>
<dbReference type="InterPro" id="IPR020841">
    <property type="entry name" value="PKS_Beta-ketoAc_synthase_dom"/>
</dbReference>
<dbReference type="Proteomes" id="UP001201873">
    <property type="component" value="Unassembled WGS sequence"/>
</dbReference>